<proteinExistence type="predicted"/>
<gene>
    <name evidence="1" type="ORF">SVIM_LOCUS213886</name>
</gene>
<dbReference type="AlphaFoldDB" id="A0A6N2LDA6"/>
<organism evidence="1">
    <name type="scientific">Salix viminalis</name>
    <name type="common">Common osier</name>
    <name type="synonym">Basket willow</name>
    <dbReference type="NCBI Taxonomy" id="40686"/>
    <lineage>
        <taxon>Eukaryota</taxon>
        <taxon>Viridiplantae</taxon>
        <taxon>Streptophyta</taxon>
        <taxon>Embryophyta</taxon>
        <taxon>Tracheophyta</taxon>
        <taxon>Spermatophyta</taxon>
        <taxon>Magnoliopsida</taxon>
        <taxon>eudicotyledons</taxon>
        <taxon>Gunneridae</taxon>
        <taxon>Pentapetalae</taxon>
        <taxon>rosids</taxon>
        <taxon>fabids</taxon>
        <taxon>Malpighiales</taxon>
        <taxon>Salicaceae</taxon>
        <taxon>Saliceae</taxon>
        <taxon>Salix</taxon>
    </lineage>
</organism>
<accession>A0A6N2LDA6</accession>
<reference evidence="1" key="1">
    <citation type="submission" date="2019-03" db="EMBL/GenBank/DDBJ databases">
        <authorList>
            <person name="Mank J."/>
            <person name="Almeida P."/>
        </authorList>
    </citation>
    <scope>NUCLEOTIDE SEQUENCE</scope>
    <source>
        <strain evidence="1">78183</strain>
    </source>
</reference>
<sequence>MIIRDVGIGLGLVLARAKPDESSSPLSSFCLNHSQNPNQFTPLIPWLRGSHSPRHIYYFSLAGKRNG</sequence>
<evidence type="ECO:0000313" key="1">
    <source>
        <dbReference type="EMBL" id="VFU38911.1"/>
    </source>
</evidence>
<protein>
    <submittedName>
        <fullName evidence="1">Uncharacterized protein</fullName>
    </submittedName>
</protein>
<dbReference type="EMBL" id="CAADRP010001446">
    <property type="protein sequence ID" value="VFU38911.1"/>
    <property type="molecule type" value="Genomic_DNA"/>
</dbReference>
<name>A0A6N2LDA6_SALVM</name>